<reference evidence="1" key="1">
    <citation type="submission" date="2021-06" db="EMBL/GenBank/DDBJ databases">
        <authorList>
            <person name="Kallberg Y."/>
            <person name="Tangrot J."/>
            <person name="Rosling A."/>
        </authorList>
    </citation>
    <scope>NUCLEOTIDE SEQUENCE</scope>
    <source>
        <strain evidence="1">28 12/20/2015</strain>
    </source>
</reference>
<evidence type="ECO:0000313" key="1">
    <source>
        <dbReference type="EMBL" id="CAG8582264.1"/>
    </source>
</evidence>
<sequence length="112" mass="12421">MTIECEERQNEELDGEREVLEHGEYAFAGGEDELRSSGMAFADNISCSERSRTLELLEKMINESNAVGNNCAKTILMPHSNNPKNEYTDPTLLPAAFPVLFPYGVGGHEDNL</sequence>
<dbReference type="Proteomes" id="UP000789366">
    <property type="component" value="Unassembled WGS sequence"/>
</dbReference>
<protein>
    <submittedName>
        <fullName evidence="1">9618_t:CDS:1</fullName>
    </submittedName>
</protein>
<keyword evidence="2" id="KW-1185">Reference proteome</keyword>
<name>A0ACA9MDD3_9GLOM</name>
<gene>
    <name evidence="1" type="ORF">SPELUC_LOCUS6415</name>
</gene>
<feature type="non-terminal residue" evidence="1">
    <location>
        <position position="112"/>
    </location>
</feature>
<proteinExistence type="predicted"/>
<comment type="caution">
    <text evidence="1">The sequence shown here is derived from an EMBL/GenBank/DDBJ whole genome shotgun (WGS) entry which is preliminary data.</text>
</comment>
<evidence type="ECO:0000313" key="2">
    <source>
        <dbReference type="Proteomes" id="UP000789366"/>
    </source>
</evidence>
<accession>A0ACA9MDD3</accession>
<organism evidence="1 2">
    <name type="scientific">Cetraspora pellucida</name>
    <dbReference type="NCBI Taxonomy" id="1433469"/>
    <lineage>
        <taxon>Eukaryota</taxon>
        <taxon>Fungi</taxon>
        <taxon>Fungi incertae sedis</taxon>
        <taxon>Mucoromycota</taxon>
        <taxon>Glomeromycotina</taxon>
        <taxon>Glomeromycetes</taxon>
        <taxon>Diversisporales</taxon>
        <taxon>Gigasporaceae</taxon>
        <taxon>Cetraspora</taxon>
    </lineage>
</organism>
<dbReference type="EMBL" id="CAJVPW010007543">
    <property type="protein sequence ID" value="CAG8582264.1"/>
    <property type="molecule type" value="Genomic_DNA"/>
</dbReference>